<organism evidence="1 2">
    <name type="scientific">Marasmius oreades</name>
    <name type="common">fairy-ring Marasmius</name>
    <dbReference type="NCBI Taxonomy" id="181124"/>
    <lineage>
        <taxon>Eukaryota</taxon>
        <taxon>Fungi</taxon>
        <taxon>Dikarya</taxon>
        <taxon>Basidiomycota</taxon>
        <taxon>Agaricomycotina</taxon>
        <taxon>Agaricomycetes</taxon>
        <taxon>Agaricomycetidae</taxon>
        <taxon>Agaricales</taxon>
        <taxon>Marasmiineae</taxon>
        <taxon>Marasmiaceae</taxon>
        <taxon>Marasmius</taxon>
    </lineage>
</organism>
<dbReference type="EMBL" id="CM032188">
    <property type="protein sequence ID" value="KAG7088102.1"/>
    <property type="molecule type" value="Genomic_DNA"/>
</dbReference>
<evidence type="ECO:0008006" key="3">
    <source>
        <dbReference type="Google" id="ProtNLM"/>
    </source>
</evidence>
<reference evidence="1" key="1">
    <citation type="journal article" date="2021" name="Genome Biol. Evol.">
        <title>The assembled and annotated genome of the fairy-ring fungus Marasmius oreades.</title>
        <authorList>
            <person name="Hiltunen M."/>
            <person name="Ament-Velasquez S.L."/>
            <person name="Johannesson H."/>
        </authorList>
    </citation>
    <scope>NUCLEOTIDE SEQUENCE</scope>
    <source>
        <strain evidence="1">03SP1</strain>
    </source>
</reference>
<dbReference type="PANTHER" id="PTHR46177">
    <property type="entry name" value="INTEGRASE CATALYTIC DOMAIN-CONTAINING PROTEIN"/>
    <property type="match status" value="1"/>
</dbReference>
<dbReference type="GeneID" id="66081202"/>
<dbReference type="Proteomes" id="UP001049176">
    <property type="component" value="Chromosome 8"/>
</dbReference>
<comment type="caution">
    <text evidence="1">The sequence shown here is derived from an EMBL/GenBank/DDBJ whole genome shotgun (WGS) entry which is preliminary data.</text>
</comment>
<dbReference type="RefSeq" id="XP_043004573.1">
    <property type="nucleotide sequence ID" value="XM_043157207.1"/>
</dbReference>
<protein>
    <recommendedName>
        <fullName evidence="3">Integrase catalytic domain-containing protein</fullName>
    </recommendedName>
</protein>
<dbReference type="PANTHER" id="PTHR46177:SF1">
    <property type="entry name" value="INTEGRASE CATALYTIC DOMAIN-CONTAINING PROTEIN"/>
    <property type="match status" value="1"/>
</dbReference>
<evidence type="ECO:0000313" key="1">
    <source>
        <dbReference type="EMBL" id="KAG7088102.1"/>
    </source>
</evidence>
<dbReference type="OrthoDB" id="6017046at2759"/>
<proteinExistence type="predicted"/>
<keyword evidence="2" id="KW-1185">Reference proteome</keyword>
<name>A0A9P7RRG9_9AGAR</name>
<evidence type="ECO:0000313" key="2">
    <source>
        <dbReference type="Proteomes" id="UP001049176"/>
    </source>
</evidence>
<sequence length="433" mass="49122">MVNDTGANGTNIGICPSDAELRAAFEKYTEERLKWQEMQSRLTAEFNYTPKRALIFKKMKELGIHNTARRHAKSWSKSVMKTFVMTELDNDLNKRNGPATIQEIMAKKHNVANYSDFIRGVMKDEYPEGAILRAPSNRFGKIPRGHHLVIGPWQELHGDGHEKLSSKALSMGPVGIDIYGFRQQVGFIQKLVVVPNSRLANAIGHIHLDVIEEAGFRMPVQITVDKGSETGEMFAQQEALRTAFGDYDLEKYPSFRALQSKHNIMIEVCWKWFQKFSGVELRGVIEEGKTNGLFNSSYQMHCDLFHWLWPKIVQSVLDDYVIKYWNGHRTRKQNDSPMPSGTTPTQVMQCPQDYGMADVGIDVTPEAIQLLRERLPARTEILRWVSDEFECVAQDAYDAIGQPSLEGSQAVARGWEIFAQMAEAIEVLVHGTT</sequence>
<accession>A0A9P7RRG9</accession>
<dbReference type="AlphaFoldDB" id="A0A9P7RRG9"/>
<gene>
    <name evidence="1" type="ORF">E1B28_012127</name>
</gene>
<dbReference type="KEGG" id="more:E1B28_012127"/>